<dbReference type="InterPro" id="IPR052954">
    <property type="entry name" value="GPCR-Ligand_Int"/>
</dbReference>
<reference evidence="7" key="1">
    <citation type="submission" date="2021-02" db="EMBL/GenBank/DDBJ databases">
        <authorList>
            <person name="Nowell W R."/>
        </authorList>
    </citation>
    <scope>NUCLEOTIDE SEQUENCE</scope>
</reference>
<evidence type="ECO:0000256" key="1">
    <source>
        <dbReference type="ARBA" id="ARBA00004370"/>
    </source>
</evidence>
<dbReference type="AlphaFoldDB" id="A0A814I3P1"/>
<evidence type="ECO:0000313" key="7">
    <source>
        <dbReference type="EMBL" id="CAF1018691.1"/>
    </source>
</evidence>
<dbReference type="PANTHER" id="PTHR46641:SF25">
    <property type="entry name" value="CNMAMIDE RECEPTOR-RELATED"/>
    <property type="match status" value="1"/>
</dbReference>
<comment type="caution">
    <text evidence="7">The sequence shown here is derived from an EMBL/GenBank/DDBJ whole genome shotgun (WGS) entry which is preliminary data.</text>
</comment>
<evidence type="ECO:0000256" key="3">
    <source>
        <dbReference type="ARBA" id="ARBA00022989"/>
    </source>
</evidence>
<gene>
    <name evidence="7" type="ORF">XAT740_LOCUS14115</name>
</gene>
<dbReference type="InterPro" id="IPR000276">
    <property type="entry name" value="GPCR_Rhodpsn"/>
</dbReference>
<feature type="transmembrane region" description="Helical" evidence="5">
    <location>
        <begin position="238"/>
        <end position="263"/>
    </location>
</feature>
<dbReference type="InterPro" id="IPR017452">
    <property type="entry name" value="GPCR_Rhodpsn_7TM"/>
</dbReference>
<protein>
    <recommendedName>
        <fullName evidence="6">G-protein coupled receptors family 1 profile domain-containing protein</fullName>
    </recommendedName>
</protein>
<feature type="transmembrane region" description="Helical" evidence="5">
    <location>
        <begin position="103"/>
        <end position="122"/>
    </location>
</feature>
<feature type="transmembrane region" description="Helical" evidence="5">
    <location>
        <begin position="60"/>
        <end position="83"/>
    </location>
</feature>
<accession>A0A814I3P1</accession>
<dbReference type="SUPFAM" id="SSF81321">
    <property type="entry name" value="Family A G protein-coupled receptor-like"/>
    <property type="match status" value="1"/>
</dbReference>
<comment type="subcellular location">
    <subcellularLocation>
        <location evidence="1">Membrane</location>
    </subcellularLocation>
</comment>
<keyword evidence="8" id="KW-1185">Reference proteome</keyword>
<evidence type="ECO:0000313" key="8">
    <source>
        <dbReference type="Proteomes" id="UP000663828"/>
    </source>
</evidence>
<feature type="transmembrane region" description="Helical" evidence="5">
    <location>
        <begin position="143"/>
        <end position="168"/>
    </location>
</feature>
<feature type="domain" description="G-protein coupled receptors family 1 profile" evidence="6">
    <location>
        <begin position="41"/>
        <end position="297"/>
    </location>
</feature>
<evidence type="ECO:0000259" key="6">
    <source>
        <dbReference type="PROSITE" id="PS50262"/>
    </source>
</evidence>
<dbReference type="Gene3D" id="1.20.1070.10">
    <property type="entry name" value="Rhodopsin 7-helix transmembrane proteins"/>
    <property type="match status" value="1"/>
</dbReference>
<evidence type="ECO:0000256" key="2">
    <source>
        <dbReference type="ARBA" id="ARBA00022692"/>
    </source>
</evidence>
<name>A0A814I3P1_ADIRI</name>
<feature type="transmembrane region" description="Helical" evidence="5">
    <location>
        <begin position="283"/>
        <end position="304"/>
    </location>
</feature>
<keyword evidence="3 5" id="KW-1133">Transmembrane helix</keyword>
<feature type="transmembrane region" description="Helical" evidence="5">
    <location>
        <begin position="188"/>
        <end position="208"/>
    </location>
</feature>
<dbReference type="Pfam" id="PF00001">
    <property type="entry name" value="7tm_1"/>
    <property type="match status" value="1"/>
</dbReference>
<sequence length="337" mass="38675">MSQNISYDTSIDSNANTSLVTIDYYLHTCILPVVIVFGTIGNIANIYIFTRPVLYRSCSIYFLAGGINGLLLLLFGTTTRWLGHAFNNLDATEYSLFFCRFRFYFINVIYDLAPYFIACVTVDRYCSSSTNVKIRRLSSRPKLAYLVVLGVTLVSCLVFLHTPFYYTITDSSCQPMPGVYTRFYSSFAAAYYFLGVVIIIIFGLGTTYNVRMQRRRIQPVMIRTTKVDRKRQRSDGQLLLILFVHVACYICLAMPYHILSIFAAVQPAFLQNSTFLFVQDVTIITLNISQAIDCYVYIFTADLYRKELLLLIKYIYKQQPVQTRRALNKTGSTTDRQ</sequence>
<dbReference type="GO" id="GO:0016020">
    <property type="term" value="C:membrane"/>
    <property type="evidence" value="ECO:0007669"/>
    <property type="project" value="UniProtKB-SubCell"/>
</dbReference>
<keyword evidence="2 5" id="KW-0812">Transmembrane</keyword>
<dbReference type="PROSITE" id="PS50262">
    <property type="entry name" value="G_PROTEIN_RECEP_F1_2"/>
    <property type="match status" value="1"/>
</dbReference>
<organism evidence="7 8">
    <name type="scientific">Adineta ricciae</name>
    <name type="common">Rotifer</name>
    <dbReference type="NCBI Taxonomy" id="249248"/>
    <lineage>
        <taxon>Eukaryota</taxon>
        <taxon>Metazoa</taxon>
        <taxon>Spiralia</taxon>
        <taxon>Gnathifera</taxon>
        <taxon>Rotifera</taxon>
        <taxon>Eurotatoria</taxon>
        <taxon>Bdelloidea</taxon>
        <taxon>Adinetida</taxon>
        <taxon>Adinetidae</taxon>
        <taxon>Adineta</taxon>
    </lineage>
</organism>
<feature type="transmembrane region" description="Helical" evidence="5">
    <location>
        <begin position="24"/>
        <end position="48"/>
    </location>
</feature>
<keyword evidence="4 5" id="KW-0472">Membrane</keyword>
<proteinExistence type="predicted"/>
<dbReference type="PANTHER" id="PTHR46641">
    <property type="entry name" value="FMRFAMIDE RECEPTOR-RELATED"/>
    <property type="match status" value="1"/>
</dbReference>
<dbReference type="EMBL" id="CAJNOR010000838">
    <property type="protein sequence ID" value="CAF1018691.1"/>
    <property type="molecule type" value="Genomic_DNA"/>
</dbReference>
<evidence type="ECO:0000256" key="5">
    <source>
        <dbReference type="SAM" id="Phobius"/>
    </source>
</evidence>
<evidence type="ECO:0000256" key="4">
    <source>
        <dbReference type="ARBA" id="ARBA00023136"/>
    </source>
</evidence>
<dbReference type="Proteomes" id="UP000663828">
    <property type="component" value="Unassembled WGS sequence"/>
</dbReference>
<dbReference type="GO" id="GO:0004930">
    <property type="term" value="F:G protein-coupled receptor activity"/>
    <property type="evidence" value="ECO:0007669"/>
    <property type="project" value="InterPro"/>
</dbReference>